<gene>
    <name evidence="1" type="ORF">DVH24_011037</name>
</gene>
<keyword evidence="2" id="KW-1185">Reference proteome</keyword>
<dbReference type="AlphaFoldDB" id="A0A498JZ11"/>
<accession>A0A498JZ11</accession>
<evidence type="ECO:0000313" key="2">
    <source>
        <dbReference type="Proteomes" id="UP000290289"/>
    </source>
</evidence>
<evidence type="ECO:0000313" key="1">
    <source>
        <dbReference type="EMBL" id="RXH98712.1"/>
    </source>
</evidence>
<dbReference type="EMBL" id="RDQH01000331">
    <property type="protein sequence ID" value="RXH98712.1"/>
    <property type="molecule type" value="Genomic_DNA"/>
</dbReference>
<proteinExistence type="predicted"/>
<dbReference type="PROSITE" id="PS51257">
    <property type="entry name" value="PROKAR_LIPOPROTEIN"/>
    <property type="match status" value="1"/>
</dbReference>
<name>A0A498JZ11_MALDO</name>
<comment type="caution">
    <text evidence="1">The sequence shown here is derived from an EMBL/GenBank/DDBJ whole genome shotgun (WGS) entry which is preliminary data.</text>
</comment>
<organism evidence="1 2">
    <name type="scientific">Malus domestica</name>
    <name type="common">Apple</name>
    <name type="synonym">Pyrus malus</name>
    <dbReference type="NCBI Taxonomy" id="3750"/>
    <lineage>
        <taxon>Eukaryota</taxon>
        <taxon>Viridiplantae</taxon>
        <taxon>Streptophyta</taxon>
        <taxon>Embryophyta</taxon>
        <taxon>Tracheophyta</taxon>
        <taxon>Spermatophyta</taxon>
        <taxon>Magnoliopsida</taxon>
        <taxon>eudicotyledons</taxon>
        <taxon>Gunneridae</taxon>
        <taxon>Pentapetalae</taxon>
        <taxon>rosids</taxon>
        <taxon>fabids</taxon>
        <taxon>Rosales</taxon>
        <taxon>Rosaceae</taxon>
        <taxon>Amygdaloideae</taxon>
        <taxon>Maleae</taxon>
        <taxon>Malus</taxon>
    </lineage>
</organism>
<reference evidence="1 2" key="1">
    <citation type="submission" date="2018-10" db="EMBL/GenBank/DDBJ databases">
        <title>A high-quality apple genome assembly.</title>
        <authorList>
            <person name="Hu J."/>
        </authorList>
    </citation>
    <scope>NUCLEOTIDE SEQUENCE [LARGE SCALE GENOMIC DNA]</scope>
    <source>
        <strain evidence="2">cv. HFTH1</strain>
        <tissue evidence="1">Young leaf</tissue>
    </source>
</reference>
<dbReference type="Proteomes" id="UP000290289">
    <property type="component" value="Chromosome 5"/>
</dbReference>
<sequence>MRQTSLPSSSIEPITHCGRCKCFPCFVAGISSLSCPPAFLNDDEGNITDNINPAFEAWIQQDAMVMSWINSSVHAPLFWPPSLAKQALDQSGLMTWVGVFDSEFKSMARHYCWDRSQKRMPPAKCRNKDVEQ</sequence>
<protein>
    <submittedName>
        <fullName evidence="1">Uncharacterized protein</fullName>
    </submittedName>
</protein>